<dbReference type="EMBL" id="LGRX02005614">
    <property type="protein sequence ID" value="KAK3278115.1"/>
    <property type="molecule type" value="Genomic_DNA"/>
</dbReference>
<name>A0AAE0GHK7_9CHLO</name>
<proteinExistence type="predicted"/>
<feature type="compositionally biased region" description="Basic and acidic residues" evidence="1">
    <location>
        <begin position="201"/>
        <end position="222"/>
    </location>
</feature>
<evidence type="ECO:0000313" key="2">
    <source>
        <dbReference type="EMBL" id="KAK3278115.1"/>
    </source>
</evidence>
<dbReference type="Proteomes" id="UP001190700">
    <property type="component" value="Unassembled WGS sequence"/>
</dbReference>
<sequence>MVDNIYKVDLAAKEYILVKGKWFPEFNQATTKRFAKLNSKYGPDNTAKVVYTYDPDDPETPWDTTDPFILAAQIEHQVVIKKHPVMKTAVVFDLKADFFECIDDDGSRPKARTSDFVIVFNNPRCERTTTFSTALRDMKDQGSPPGAKPPGAKRVTLVEPPTKPTGAGNAGAHRMPQANLTSDQSSSDGNVSAIKNARSQRIGEKEMLRRKVEQAEARSRRLEAENEHLKSLRKLQDEETQRAERKNFRFAAILKSFQEHFPDVEETVWNIFRDDMEAKDWEMLPMFHESALWRQNVQVEQEERNRRLSEWALRTYRNRFIHVAWRGWTTFLQDCHDTRLFERMKESFNFWLSLKRLGDRNREAKRIVSRLKMRNAYRQWNIVTLKRQERQSRCQMFQAKRGIRIMGAVISSWWNVCHNELLARTANLENALHELRLRQRRLVIQEWHVETVEVYQWRMANVKAMLMLKLGNCFDAWYCALEGLKHARINLERVQHRLRIRKLTSFFVAWANYIDEAMEEREMESAAAEARSETSDEEEANNNQDAAEGRLSWMDVGDEELLEAANAKAGDTGEPQTRPRTTSSIAERWRKKVESMKNGEVDDALNERLDMIRQLKQELSIDSLESDNVEESDAVGELPAPDSQAEQNTANDDSSPARPPSGRRKSRKPTTAPQQLEPAQPSGRRNRRNTAPQRSTTAKAQQKPGQAPQEPGQAPQEPGQAPLQVHHQHGIVISEEVIIKKWHNLQLSQILLRHVPFCPALPTLTPPCLAATC</sequence>
<feature type="region of interest" description="Disordered" evidence="1">
    <location>
        <begin position="566"/>
        <end position="588"/>
    </location>
</feature>
<gene>
    <name evidence="2" type="ORF">CYMTET_13922</name>
</gene>
<feature type="compositionally biased region" description="Polar residues" evidence="1">
    <location>
        <begin position="644"/>
        <end position="653"/>
    </location>
</feature>
<accession>A0AAE0GHK7</accession>
<feature type="compositionally biased region" description="Acidic residues" evidence="1">
    <location>
        <begin position="624"/>
        <end position="634"/>
    </location>
</feature>
<evidence type="ECO:0008006" key="4">
    <source>
        <dbReference type="Google" id="ProtNLM"/>
    </source>
</evidence>
<feature type="compositionally biased region" description="Polar residues" evidence="1">
    <location>
        <begin position="178"/>
        <end position="190"/>
    </location>
</feature>
<protein>
    <recommendedName>
        <fullName evidence="4">Sfi1 spindle body domain-containing protein</fullName>
    </recommendedName>
</protein>
<dbReference type="AlphaFoldDB" id="A0AAE0GHK7"/>
<evidence type="ECO:0000313" key="3">
    <source>
        <dbReference type="Proteomes" id="UP001190700"/>
    </source>
</evidence>
<organism evidence="2 3">
    <name type="scientific">Cymbomonas tetramitiformis</name>
    <dbReference type="NCBI Taxonomy" id="36881"/>
    <lineage>
        <taxon>Eukaryota</taxon>
        <taxon>Viridiplantae</taxon>
        <taxon>Chlorophyta</taxon>
        <taxon>Pyramimonadophyceae</taxon>
        <taxon>Pyramimonadales</taxon>
        <taxon>Pyramimonadaceae</taxon>
        <taxon>Cymbomonas</taxon>
    </lineage>
</organism>
<feature type="region of interest" description="Disordered" evidence="1">
    <location>
        <begin position="524"/>
        <end position="548"/>
    </location>
</feature>
<feature type="compositionally biased region" description="Polar residues" evidence="1">
    <location>
        <begin position="574"/>
        <end position="585"/>
    </location>
</feature>
<feature type="region of interest" description="Disordered" evidence="1">
    <location>
        <begin position="623"/>
        <end position="725"/>
    </location>
</feature>
<reference evidence="2 3" key="1">
    <citation type="journal article" date="2015" name="Genome Biol. Evol.">
        <title>Comparative Genomics of a Bacterivorous Green Alga Reveals Evolutionary Causalities and Consequences of Phago-Mixotrophic Mode of Nutrition.</title>
        <authorList>
            <person name="Burns J.A."/>
            <person name="Paasch A."/>
            <person name="Narechania A."/>
            <person name="Kim E."/>
        </authorList>
    </citation>
    <scope>NUCLEOTIDE SEQUENCE [LARGE SCALE GENOMIC DNA]</scope>
    <source>
        <strain evidence="2 3">PLY_AMNH</strain>
    </source>
</reference>
<evidence type="ECO:0000256" key="1">
    <source>
        <dbReference type="SAM" id="MobiDB-lite"/>
    </source>
</evidence>
<feature type="compositionally biased region" description="Low complexity" evidence="1">
    <location>
        <begin position="698"/>
        <end position="722"/>
    </location>
</feature>
<feature type="region of interest" description="Disordered" evidence="1">
    <location>
        <begin position="134"/>
        <end position="222"/>
    </location>
</feature>
<keyword evidence="3" id="KW-1185">Reference proteome</keyword>
<comment type="caution">
    <text evidence="2">The sequence shown here is derived from an EMBL/GenBank/DDBJ whole genome shotgun (WGS) entry which is preliminary data.</text>
</comment>